<keyword evidence="14" id="KW-0233">DNA recombination</keyword>
<dbReference type="AlphaFoldDB" id="A0A5J5BNI7"/>
<dbReference type="InterPro" id="IPR021109">
    <property type="entry name" value="Peptidase_aspartic_dom_sf"/>
</dbReference>
<dbReference type="GO" id="GO:0003887">
    <property type="term" value="F:DNA-directed DNA polymerase activity"/>
    <property type="evidence" value="ECO:0007669"/>
    <property type="project" value="UniProtKB-KW"/>
</dbReference>
<keyword evidence="5" id="KW-0479">Metal-binding</keyword>
<keyword evidence="13" id="KW-0238">DNA-binding</keyword>
<keyword evidence="4" id="KW-0540">Nuclease</keyword>
<keyword evidence="7" id="KW-0255">Endonuclease</keyword>
<dbReference type="InterPro" id="IPR012337">
    <property type="entry name" value="RNaseH-like_sf"/>
</dbReference>
<keyword evidence="6" id="KW-0064">Aspartyl protease</keyword>
<evidence type="ECO:0000256" key="7">
    <source>
        <dbReference type="ARBA" id="ARBA00022759"/>
    </source>
</evidence>
<dbReference type="GO" id="GO:0003677">
    <property type="term" value="F:DNA binding"/>
    <property type="evidence" value="ECO:0007669"/>
    <property type="project" value="UniProtKB-KW"/>
</dbReference>
<dbReference type="GO" id="GO:0004190">
    <property type="term" value="F:aspartic-type endopeptidase activity"/>
    <property type="evidence" value="ECO:0007669"/>
    <property type="project" value="UniProtKB-KW"/>
</dbReference>
<evidence type="ECO:0000259" key="16">
    <source>
        <dbReference type="PROSITE" id="PS50013"/>
    </source>
</evidence>
<keyword evidence="2" id="KW-0808">Transferase</keyword>
<evidence type="ECO:0000256" key="3">
    <source>
        <dbReference type="ARBA" id="ARBA00022695"/>
    </source>
</evidence>
<dbReference type="Pfam" id="PF24626">
    <property type="entry name" value="SH3_Tf2-1"/>
    <property type="match status" value="1"/>
</dbReference>
<evidence type="ECO:0000256" key="13">
    <source>
        <dbReference type="ARBA" id="ARBA00023125"/>
    </source>
</evidence>
<dbReference type="InterPro" id="IPR001584">
    <property type="entry name" value="Integrase_cat-core"/>
</dbReference>
<evidence type="ECO:0000256" key="1">
    <source>
        <dbReference type="ARBA" id="ARBA00022670"/>
    </source>
</evidence>
<evidence type="ECO:0000256" key="2">
    <source>
        <dbReference type="ARBA" id="ARBA00022679"/>
    </source>
</evidence>
<dbReference type="InterPro" id="IPR041373">
    <property type="entry name" value="RT_RNaseH"/>
</dbReference>
<dbReference type="Gene3D" id="3.30.420.10">
    <property type="entry name" value="Ribonuclease H-like superfamily/Ribonuclease H"/>
    <property type="match status" value="1"/>
</dbReference>
<keyword evidence="9" id="KW-0460">Magnesium</keyword>
<organism evidence="18 19">
    <name type="scientific">Nyssa sinensis</name>
    <dbReference type="NCBI Taxonomy" id="561372"/>
    <lineage>
        <taxon>Eukaryota</taxon>
        <taxon>Viridiplantae</taxon>
        <taxon>Streptophyta</taxon>
        <taxon>Embryophyta</taxon>
        <taxon>Tracheophyta</taxon>
        <taxon>Spermatophyta</taxon>
        <taxon>Magnoliopsida</taxon>
        <taxon>eudicotyledons</taxon>
        <taxon>Gunneridae</taxon>
        <taxon>Pentapetalae</taxon>
        <taxon>asterids</taxon>
        <taxon>Cornales</taxon>
        <taxon>Nyssaceae</taxon>
        <taxon>Nyssa</taxon>
    </lineage>
</organism>
<evidence type="ECO:0000256" key="4">
    <source>
        <dbReference type="ARBA" id="ARBA00022722"/>
    </source>
</evidence>
<keyword evidence="10" id="KW-0229">DNA integration</keyword>
<dbReference type="OrthoDB" id="2013610at2759"/>
<evidence type="ECO:0000256" key="15">
    <source>
        <dbReference type="SAM" id="MobiDB-lite"/>
    </source>
</evidence>
<evidence type="ECO:0000256" key="5">
    <source>
        <dbReference type="ARBA" id="ARBA00022723"/>
    </source>
</evidence>
<keyword evidence="8" id="KW-0378">Hydrolase</keyword>
<dbReference type="PROSITE" id="PS50994">
    <property type="entry name" value="INTEGRASE"/>
    <property type="match status" value="1"/>
</dbReference>
<dbReference type="Pfam" id="PF17917">
    <property type="entry name" value="RT_RNaseH"/>
    <property type="match status" value="1"/>
</dbReference>
<dbReference type="InterPro" id="IPR023780">
    <property type="entry name" value="Chromo_domain"/>
</dbReference>
<dbReference type="Pfam" id="PF17921">
    <property type="entry name" value="Integrase_H2C2"/>
    <property type="match status" value="1"/>
</dbReference>
<dbReference type="Pfam" id="PF19259">
    <property type="entry name" value="Ty3_capsid"/>
    <property type="match status" value="1"/>
</dbReference>
<evidence type="ECO:0000259" key="17">
    <source>
        <dbReference type="PROSITE" id="PS50994"/>
    </source>
</evidence>
<dbReference type="InterPro" id="IPR041588">
    <property type="entry name" value="Integrase_H2C2"/>
</dbReference>
<evidence type="ECO:0000256" key="6">
    <source>
        <dbReference type="ARBA" id="ARBA00022750"/>
    </source>
</evidence>
<dbReference type="Gene3D" id="2.40.50.40">
    <property type="match status" value="1"/>
</dbReference>
<evidence type="ECO:0000256" key="10">
    <source>
        <dbReference type="ARBA" id="ARBA00022908"/>
    </source>
</evidence>
<dbReference type="GO" id="GO:0004519">
    <property type="term" value="F:endonuclease activity"/>
    <property type="evidence" value="ECO:0007669"/>
    <property type="project" value="UniProtKB-KW"/>
</dbReference>
<dbReference type="GO" id="GO:0015074">
    <property type="term" value="P:DNA integration"/>
    <property type="evidence" value="ECO:0007669"/>
    <property type="project" value="UniProtKB-KW"/>
</dbReference>
<dbReference type="Gene3D" id="3.10.10.10">
    <property type="entry name" value="HIV Type 1 Reverse Transcriptase, subunit A, domain 1"/>
    <property type="match status" value="1"/>
</dbReference>
<dbReference type="PROSITE" id="PS50013">
    <property type="entry name" value="CHROMO_2"/>
    <property type="match status" value="1"/>
</dbReference>
<dbReference type="GO" id="GO:0003964">
    <property type="term" value="F:RNA-directed DNA polymerase activity"/>
    <property type="evidence" value="ECO:0007669"/>
    <property type="project" value="UniProtKB-KW"/>
</dbReference>
<proteinExistence type="predicted"/>
<dbReference type="InterPro" id="IPR036397">
    <property type="entry name" value="RNaseH_sf"/>
</dbReference>
<dbReference type="InterPro" id="IPR045358">
    <property type="entry name" value="Ty3_capsid"/>
</dbReference>
<evidence type="ECO:0000256" key="8">
    <source>
        <dbReference type="ARBA" id="ARBA00022801"/>
    </source>
</evidence>
<name>A0A5J5BNI7_9ASTE</name>
<protein>
    <recommendedName>
        <fullName evidence="20">Reverse transcriptase</fullName>
    </recommendedName>
</protein>
<dbReference type="CDD" id="cd09274">
    <property type="entry name" value="RNase_HI_RT_Ty3"/>
    <property type="match status" value="1"/>
</dbReference>
<dbReference type="InterPro" id="IPR050951">
    <property type="entry name" value="Retrovirus_Pol_polyprotein"/>
</dbReference>
<dbReference type="GO" id="GO:0006310">
    <property type="term" value="P:DNA recombination"/>
    <property type="evidence" value="ECO:0007669"/>
    <property type="project" value="UniProtKB-KW"/>
</dbReference>
<dbReference type="GO" id="GO:0046872">
    <property type="term" value="F:metal ion binding"/>
    <property type="evidence" value="ECO:0007669"/>
    <property type="project" value="UniProtKB-KW"/>
</dbReference>
<evidence type="ECO:0000256" key="11">
    <source>
        <dbReference type="ARBA" id="ARBA00022918"/>
    </source>
</evidence>
<dbReference type="Gene3D" id="1.10.340.70">
    <property type="match status" value="1"/>
</dbReference>
<dbReference type="PANTHER" id="PTHR37984">
    <property type="entry name" value="PROTEIN CBG26694"/>
    <property type="match status" value="1"/>
</dbReference>
<keyword evidence="3" id="KW-0548">Nucleotidyltransferase</keyword>
<feature type="compositionally biased region" description="Polar residues" evidence="15">
    <location>
        <begin position="36"/>
        <end position="64"/>
    </location>
</feature>
<dbReference type="GO" id="GO:0006508">
    <property type="term" value="P:proteolysis"/>
    <property type="evidence" value="ECO:0007669"/>
    <property type="project" value="UniProtKB-KW"/>
</dbReference>
<evidence type="ECO:0000256" key="14">
    <source>
        <dbReference type="ARBA" id="ARBA00023172"/>
    </source>
</evidence>
<dbReference type="PANTHER" id="PTHR37984:SF5">
    <property type="entry name" value="PROTEIN NYNRIN-LIKE"/>
    <property type="match status" value="1"/>
</dbReference>
<evidence type="ECO:0000256" key="12">
    <source>
        <dbReference type="ARBA" id="ARBA00022932"/>
    </source>
</evidence>
<feature type="domain" description="Chromo" evidence="16">
    <location>
        <begin position="1106"/>
        <end position="1159"/>
    </location>
</feature>
<keyword evidence="19" id="KW-1185">Reference proteome</keyword>
<evidence type="ECO:0000256" key="9">
    <source>
        <dbReference type="ARBA" id="ARBA00022842"/>
    </source>
</evidence>
<dbReference type="InterPro" id="IPR000953">
    <property type="entry name" value="Chromo/chromo_shadow_dom"/>
</dbReference>
<keyword evidence="1" id="KW-0645">Protease</keyword>
<feature type="domain" description="Integrase catalytic" evidence="17">
    <location>
        <begin position="798"/>
        <end position="962"/>
    </location>
</feature>
<evidence type="ECO:0000313" key="19">
    <source>
        <dbReference type="Proteomes" id="UP000325577"/>
    </source>
</evidence>
<dbReference type="Pfam" id="PF00665">
    <property type="entry name" value="rve"/>
    <property type="match status" value="1"/>
</dbReference>
<dbReference type="Pfam" id="PF08284">
    <property type="entry name" value="RVP_2"/>
    <property type="match status" value="1"/>
</dbReference>
<dbReference type="Pfam" id="PF00385">
    <property type="entry name" value="Chromo"/>
    <property type="match status" value="1"/>
</dbReference>
<dbReference type="SUPFAM" id="SSF53098">
    <property type="entry name" value="Ribonuclease H-like"/>
    <property type="match status" value="1"/>
</dbReference>
<gene>
    <name evidence="18" type="ORF">F0562_019574</name>
</gene>
<keyword evidence="12" id="KW-0239">DNA-directed DNA polymerase</keyword>
<dbReference type="EMBL" id="CM018033">
    <property type="protein sequence ID" value="KAA8544723.1"/>
    <property type="molecule type" value="Genomic_DNA"/>
</dbReference>
<dbReference type="SUPFAM" id="SSF56672">
    <property type="entry name" value="DNA/RNA polymerases"/>
    <property type="match status" value="2"/>
</dbReference>
<dbReference type="InterPro" id="IPR043502">
    <property type="entry name" value="DNA/RNA_pol_sf"/>
</dbReference>
<evidence type="ECO:0000313" key="18">
    <source>
        <dbReference type="EMBL" id="KAA8544723.1"/>
    </source>
</evidence>
<dbReference type="Gene3D" id="2.40.70.10">
    <property type="entry name" value="Acid Proteases"/>
    <property type="match status" value="1"/>
</dbReference>
<dbReference type="SUPFAM" id="SSF50630">
    <property type="entry name" value="Acid proteases"/>
    <property type="match status" value="1"/>
</dbReference>
<accession>A0A5J5BNI7</accession>
<reference evidence="18 19" key="1">
    <citation type="submission" date="2019-09" db="EMBL/GenBank/DDBJ databases">
        <title>A chromosome-level genome assembly of the Chinese tupelo Nyssa sinensis.</title>
        <authorList>
            <person name="Yang X."/>
            <person name="Kang M."/>
            <person name="Yang Y."/>
            <person name="Xiong H."/>
            <person name="Wang M."/>
            <person name="Zhang Z."/>
            <person name="Wang Z."/>
            <person name="Wu H."/>
            <person name="Ma T."/>
            <person name="Liu J."/>
            <person name="Xi Z."/>
        </authorList>
    </citation>
    <scope>NUCLEOTIDE SEQUENCE [LARGE SCALE GENOMIC DNA]</scope>
    <source>
        <strain evidence="18">J267</strain>
        <tissue evidence="18">Leaf</tissue>
    </source>
</reference>
<dbReference type="SUPFAM" id="SSF54160">
    <property type="entry name" value="Chromo domain-like"/>
    <property type="match status" value="1"/>
</dbReference>
<dbReference type="InterPro" id="IPR056924">
    <property type="entry name" value="SH3_Tf2-1"/>
</dbReference>
<dbReference type="InterPro" id="IPR016197">
    <property type="entry name" value="Chromo-like_dom_sf"/>
</dbReference>
<evidence type="ECO:0008006" key="20">
    <source>
        <dbReference type="Google" id="ProtNLM"/>
    </source>
</evidence>
<sequence>MDSRVEKLEADVNSLTIGQQQILDKLNELSVQFNTRAGSQPTNGQPDLEGENSQAPLQNPNRQMGGTSGTSQQGSHYAPRFVKLDFPRFKGEEDTTSWFCRVNQFFEFNHTPEEDRVALASFHLEGDAQLWYQLLKQEKGVLTWQEFQDGLDLRFGVTKFQDFFGDLIKLQQVGSIRDYQTQFEKLLAKVGYLPPNRQVSCFISGLKESIKADVLAGCPATLSTAIGLARLYEARNTSQRRPTITADLRKNYFPQQEGKNSNTTLPVRRLSPTELQERRVKGLCYNCNEKFVPGHRCKKLFLIELCEAEGDGDVVMEEEDTEQASLNDRPEISLHAISGSRAPETMRVRGTIGRISTTVLVDSGSTHNFISEVLAKKVGLQPVQGGQFEVMVASGERLSSQGKCKGVKLLLQGIPVSADFYLLPLEGYDIVLGTQWLQTLGPILWDFAKLHMKFKVAEAEVTLQGESCPADQIVGELKFIKEARKGYKGMLFQLFSLDSSKLSQEEQYQSSHLQQLLEKFQDVFEEPNNLPPSRTHDHKVPLILGSGPVCVKPYRYPYYQKTEIERLVAEMLSTGVIRPRKNLLLSTYEKEILALVLAVQRWRPYLLGQQFVVRTDHQSLKYLWVQNITTLAQQRWLCKLMGFDFIIEYKKGAENIVADALSRREDDAREAKLSSELAAISQPVPNWVAAIKEEINSKTELQDLVQRIQGDEAVGPWKLVNGMIFFKERVFLAADSPLIPDIIEQFHNSSHEGYQKTLQRIRANFIWTGMRKKIKEFIAACDICQRHKSEQLAPAGLLQPLPIPNQVWEDISMDFIDGLPVSKGKTTIFVVVDRLTKYAHFIPLSHPYTAVGVADIFFENIFKLHGMPRSIVCDRDPTFTSIFWSELFKRNGTNFNYSSAYHPQTDGQSEVVNRTLEMYLRCFSSSRPKEWCNWLAWAEYCYNTSWHSSIKTTPFELVYGRPPPTLLSYIPGATAVESVDNQLQIRDQVLKDLRVTLQESQSRMKKIYDQHRTEREFEVGDWVYLKLQPYRQTSVAIRKAAKLAPKYYGPFMILKKIGAVSYKLELPTESKIHPVFHVSLLKKKVSSKHPIQGELPAVVMDTGTIFPIPQAVLDRRQRRYEDEILIHWKGLSPAEATWENLAAMQKQFPNHSLEDKADF</sequence>
<keyword evidence="11" id="KW-0695">RNA-directed DNA polymerase</keyword>
<dbReference type="CDD" id="cd00303">
    <property type="entry name" value="retropepsin_like"/>
    <property type="match status" value="1"/>
</dbReference>
<feature type="region of interest" description="Disordered" evidence="15">
    <location>
        <begin position="36"/>
        <end position="75"/>
    </location>
</feature>
<dbReference type="Proteomes" id="UP000325577">
    <property type="component" value="Linkage Group LG10"/>
</dbReference>